<keyword evidence="1" id="KW-0812">Transmembrane</keyword>
<dbReference type="EMBL" id="BT062323">
    <property type="protein sequence ID" value="ACN27020.1"/>
    <property type="molecule type" value="mRNA"/>
</dbReference>
<name>C0HJ17_MAIZE</name>
<feature type="transmembrane region" description="Helical" evidence="1">
    <location>
        <begin position="48"/>
        <end position="66"/>
    </location>
</feature>
<dbReference type="AlphaFoldDB" id="C0HJ17"/>
<accession>C0HJ17</accession>
<keyword evidence="1" id="KW-1133">Transmembrane helix</keyword>
<sequence length="68" mass="7884">MDDRLIFTNTTCRNLQCTVVIGYYCFRNLCFCYLLFSILVCCPIHLKFMLCAFGVNLSIPFAHVLGRH</sequence>
<reference evidence="2" key="1">
    <citation type="journal article" date="2009" name="PLoS Genet.">
        <title>Sequencing, mapping, and analysis of 27,455 maize full-length cDNAs.</title>
        <authorList>
            <person name="Soderlund C."/>
            <person name="Descour A."/>
            <person name="Kudrna D."/>
            <person name="Bomhoff M."/>
            <person name="Boyd L."/>
            <person name="Currie J."/>
            <person name="Angelova A."/>
            <person name="Collura K."/>
            <person name="Wissotski M."/>
            <person name="Ashley E."/>
            <person name="Morrow D."/>
            <person name="Fernandes J."/>
            <person name="Walbot V."/>
            <person name="Yu Y."/>
        </authorList>
    </citation>
    <scope>NUCLEOTIDE SEQUENCE</scope>
    <source>
        <strain evidence="2">B73</strain>
    </source>
</reference>
<organism evidence="2">
    <name type="scientific">Zea mays</name>
    <name type="common">Maize</name>
    <dbReference type="NCBI Taxonomy" id="4577"/>
    <lineage>
        <taxon>Eukaryota</taxon>
        <taxon>Viridiplantae</taxon>
        <taxon>Streptophyta</taxon>
        <taxon>Embryophyta</taxon>
        <taxon>Tracheophyta</taxon>
        <taxon>Spermatophyta</taxon>
        <taxon>Magnoliopsida</taxon>
        <taxon>Liliopsida</taxon>
        <taxon>Poales</taxon>
        <taxon>Poaceae</taxon>
        <taxon>PACMAD clade</taxon>
        <taxon>Panicoideae</taxon>
        <taxon>Andropogonodae</taxon>
        <taxon>Andropogoneae</taxon>
        <taxon>Tripsacinae</taxon>
        <taxon>Zea</taxon>
    </lineage>
</organism>
<feature type="transmembrane region" description="Helical" evidence="1">
    <location>
        <begin position="20"/>
        <end position="41"/>
    </location>
</feature>
<evidence type="ECO:0000256" key="1">
    <source>
        <dbReference type="SAM" id="Phobius"/>
    </source>
</evidence>
<evidence type="ECO:0000313" key="2">
    <source>
        <dbReference type="EMBL" id="ACN27020.1"/>
    </source>
</evidence>
<protein>
    <submittedName>
        <fullName evidence="2">Uncharacterized protein</fullName>
    </submittedName>
</protein>
<proteinExistence type="evidence at transcript level"/>
<keyword evidence="1" id="KW-0472">Membrane</keyword>